<organism evidence="2 3">
    <name type="scientific">Photobacterium damsela subsp. piscicida</name>
    <name type="common">Pasteurella piscicida</name>
    <dbReference type="NCBI Taxonomy" id="38294"/>
    <lineage>
        <taxon>Bacteria</taxon>
        <taxon>Pseudomonadati</taxon>
        <taxon>Pseudomonadota</taxon>
        <taxon>Gammaproteobacteria</taxon>
        <taxon>Vibrionales</taxon>
        <taxon>Vibrionaceae</taxon>
        <taxon>Photobacterium</taxon>
    </lineage>
</organism>
<keyword evidence="1" id="KW-0812">Transmembrane</keyword>
<reference evidence="3" key="1">
    <citation type="submission" date="2017-05" db="EMBL/GenBank/DDBJ databases">
        <title>Whole genome sequence of fish pathogenic bacteria, Photobacterium damselae subsp. piscicida, strain 91-197, isolated from hybrid striped bass (Morone sp.) in USA.</title>
        <authorList>
            <person name="Teru Y."/>
            <person name="Hikima J."/>
            <person name="Kono T."/>
            <person name="Sakai M."/>
            <person name="Takano T."/>
            <person name="Hawke J.P."/>
            <person name="Takeyama H."/>
            <person name="Aoki T."/>
        </authorList>
    </citation>
    <scope>NUCLEOTIDE SEQUENCE [LARGE SCALE GENOMIC DNA]</scope>
    <source>
        <strain evidence="3">91-197</strain>
    </source>
</reference>
<protein>
    <submittedName>
        <fullName evidence="2">Uncharacterized protein</fullName>
    </submittedName>
</protein>
<dbReference type="Proteomes" id="UP000218676">
    <property type="component" value="Chromosome 1"/>
</dbReference>
<dbReference type="EMBL" id="AP018045">
    <property type="protein sequence ID" value="BAX53855.1"/>
    <property type="molecule type" value="Genomic_DNA"/>
</dbReference>
<dbReference type="AlphaFoldDB" id="A0AAD1FNP9"/>
<evidence type="ECO:0000313" key="3">
    <source>
        <dbReference type="Proteomes" id="UP000218676"/>
    </source>
</evidence>
<keyword evidence="1" id="KW-1133">Transmembrane helix</keyword>
<accession>A0AAD1FNP9</accession>
<keyword evidence="1" id="KW-0472">Membrane</keyword>
<feature type="transmembrane region" description="Helical" evidence="1">
    <location>
        <begin position="12"/>
        <end position="34"/>
    </location>
</feature>
<gene>
    <name evidence="2" type="ORF">PDPUS_1_02481</name>
</gene>
<sequence length="39" mass="4298">MTEQEPVTKIQHTAPISIGIMAFLIAFVVIMISANTHPF</sequence>
<evidence type="ECO:0000313" key="2">
    <source>
        <dbReference type="EMBL" id="BAX53855.1"/>
    </source>
</evidence>
<evidence type="ECO:0000256" key="1">
    <source>
        <dbReference type="SAM" id="Phobius"/>
    </source>
</evidence>
<name>A0AAD1FNP9_PHODP</name>
<proteinExistence type="predicted"/>